<sequence>MKMKKTLLATVLFGCVLSGSAFAEKVTYDKAVADAKAYHDSLPQYEKAIDGLDVGETGGTTAGANQMGKWVNLGASSIKNAGAYTTMLAPSAIGKSCIKGDRGWISKTREECIIFNGGSTSCRKYRTELDAENGYKAECR</sequence>
<organism evidence="2">
    <name type="scientific">Aliivibrio fischeri</name>
    <name type="common">Vibrio fischeri</name>
    <dbReference type="NCBI Taxonomy" id="668"/>
    <lineage>
        <taxon>Bacteria</taxon>
        <taxon>Pseudomonadati</taxon>
        <taxon>Pseudomonadota</taxon>
        <taxon>Gammaproteobacteria</taxon>
        <taxon>Vibrionales</taxon>
        <taxon>Vibrionaceae</taxon>
        <taxon>Aliivibrio</taxon>
    </lineage>
</organism>
<proteinExistence type="predicted"/>
<accession>H2ERY2</accession>
<name>H2ERY2_ALIFS</name>
<feature type="chain" id="PRO_5003561399" evidence="1">
    <location>
        <begin position="24"/>
        <end position="140"/>
    </location>
</feature>
<protein>
    <submittedName>
        <fullName evidence="2">Uncharacterized protein</fullName>
    </submittedName>
</protein>
<geneLocation type="plasmid" evidence="2">
    <name>pES657-44</name>
</geneLocation>
<keyword evidence="1" id="KW-0732">Signal</keyword>
<dbReference type="AlphaFoldDB" id="H2ERY2"/>
<feature type="signal peptide" evidence="1">
    <location>
        <begin position="1"/>
        <end position="23"/>
    </location>
</feature>
<evidence type="ECO:0000256" key="1">
    <source>
        <dbReference type="SAM" id="SignalP"/>
    </source>
</evidence>
<dbReference type="EMBL" id="JQ031551">
    <property type="protein sequence ID" value="AEY78149.1"/>
    <property type="molecule type" value="Genomic_DNA"/>
</dbReference>
<dbReference type="RefSeq" id="WP_014343752.1">
    <property type="nucleotide sequence ID" value="NC_016853.1"/>
</dbReference>
<reference evidence="2" key="1">
    <citation type="submission" date="2011-11" db="EMBL/GenBank/DDBJ databases">
        <authorList>
            <person name="Summers A.O."/>
            <person name="Wireman J."/>
            <person name="Williams L.E."/>
        </authorList>
    </citation>
    <scope>NUCLEOTIDE SEQUENCE</scope>
    <source>
        <strain evidence="2">ES657</strain>
        <plasmid evidence="2">pES657-44</plasmid>
    </source>
</reference>
<keyword evidence="2" id="KW-0614">Plasmid</keyword>
<evidence type="ECO:0000313" key="2">
    <source>
        <dbReference type="EMBL" id="AEY78149.1"/>
    </source>
</evidence>